<dbReference type="AlphaFoldDB" id="A0AA92K041"/>
<dbReference type="SUPFAM" id="SSF52540">
    <property type="entry name" value="P-loop containing nucleoside triphosphate hydrolases"/>
    <property type="match status" value="1"/>
</dbReference>
<reference evidence="3" key="1">
    <citation type="submission" date="2020-04" db="EMBL/GenBank/DDBJ databases">
        <title>Ralstonia solanacearum UW576, UW763, UW773, and UW774.</title>
        <authorList>
            <person name="Steidl O."/>
            <person name="Truchon A."/>
            <person name="Allen C."/>
        </authorList>
    </citation>
    <scope>NUCLEOTIDE SEQUENCE [LARGE SCALE GENOMIC DNA]</scope>
    <source>
        <strain evidence="3">UW774</strain>
    </source>
</reference>
<name>A0AA92K041_RALSL</name>
<dbReference type="Pfam" id="PF13614">
    <property type="entry name" value="AAA_31"/>
    <property type="match status" value="1"/>
</dbReference>
<feature type="domain" description="AAA" evidence="1">
    <location>
        <begin position="2"/>
        <end position="193"/>
    </location>
</feature>
<dbReference type="Proteomes" id="UP000593970">
    <property type="component" value="Chromosome"/>
</dbReference>
<evidence type="ECO:0000313" key="3">
    <source>
        <dbReference type="Proteomes" id="UP000593970"/>
    </source>
</evidence>
<evidence type="ECO:0000259" key="1">
    <source>
        <dbReference type="Pfam" id="PF13614"/>
    </source>
</evidence>
<proteinExistence type="predicted"/>
<dbReference type="InterPro" id="IPR050678">
    <property type="entry name" value="DNA_Partitioning_ATPase"/>
</dbReference>
<dbReference type="Gene3D" id="3.40.50.300">
    <property type="entry name" value="P-loop containing nucleotide triphosphate hydrolases"/>
    <property type="match status" value="1"/>
</dbReference>
<accession>A0AA92K041</accession>
<dbReference type="EMBL" id="CP051169">
    <property type="protein sequence ID" value="QOK95915.1"/>
    <property type="molecule type" value="Genomic_DNA"/>
</dbReference>
<dbReference type="InterPro" id="IPR025669">
    <property type="entry name" value="AAA_dom"/>
</dbReference>
<organism evidence="2 3">
    <name type="scientific">Ralstonia solanacearum</name>
    <name type="common">Pseudomonas solanacearum</name>
    <dbReference type="NCBI Taxonomy" id="305"/>
    <lineage>
        <taxon>Bacteria</taxon>
        <taxon>Pseudomonadati</taxon>
        <taxon>Pseudomonadota</taxon>
        <taxon>Betaproteobacteria</taxon>
        <taxon>Burkholderiales</taxon>
        <taxon>Burkholderiaceae</taxon>
        <taxon>Ralstonia</taxon>
        <taxon>Ralstonia solanacearum species complex</taxon>
    </lineage>
</organism>
<evidence type="ECO:0000313" key="2">
    <source>
        <dbReference type="EMBL" id="QOK95915.1"/>
    </source>
</evidence>
<sequence>MAKIISIFNNKGGVGKSTICWNLAHSLGKFDKRVLLIDFDPQCNLSVAMLGEETFVKALPTQNTPYGTTIRSFLQRFLQNTGGEEIYLHHGSHTSSNVDLIAGDFWLNIYADSLNVGNDLLMGSGLSRYVALRKIVAAAEEKARLPYDYVIVDLPPSFGALVRASFYSSDYYLVPCTSDNFSVYCVGLIGQMVPSFITDWDIGLTRFKATNPHFDEFDSLGAPVFAGWIFNGFDTARKRRTSNEIRDGVQLGDKEMIQADRTMHDRVAKAIQDDLVVPLQSRISRYAPVATGTPPNYRIGDIEDANVLIQNSLWLSVPLSDLDQHDQVVSLRDRRKWADNQIEQIHLFQQKFSEAARQVIHICQ</sequence>
<gene>
    <name evidence="2" type="ORF">HF909_05360</name>
</gene>
<protein>
    <submittedName>
        <fullName evidence="2">AAA family ATPase</fullName>
    </submittedName>
</protein>
<dbReference type="PANTHER" id="PTHR13696:SF99">
    <property type="entry name" value="COBYRINIC ACID AC-DIAMIDE SYNTHASE"/>
    <property type="match status" value="1"/>
</dbReference>
<dbReference type="PANTHER" id="PTHR13696">
    <property type="entry name" value="P-LOOP CONTAINING NUCLEOSIDE TRIPHOSPHATE HYDROLASE"/>
    <property type="match status" value="1"/>
</dbReference>
<dbReference type="InterPro" id="IPR027417">
    <property type="entry name" value="P-loop_NTPase"/>
</dbReference>
<dbReference type="CDD" id="cd02042">
    <property type="entry name" value="ParAB_family"/>
    <property type="match status" value="1"/>
</dbReference>